<dbReference type="PANTHER" id="PTHR47805:SF1">
    <property type="entry name" value="SAGA-ASSOCIATED FACTOR 73"/>
    <property type="match status" value="1"/>
</dbReference>
<feature type="compositionally biased region" description="Basic residues" evidence="1">
    <location>
        <begin position="146"/>
        <end position="157"/>
    </location>
</feature>
<dbReference type="GO" id="GO:0006357">
    <property type="term" value="P:regulation of transcription by RNA polymerase II"/>
    <property type="evidence" value="ECO:0007669"/>
    <property type="project" value="TreeGrafter"/>
</dbReference>
<dbReference type="PROSITE" id="PS51505">
    <property type="entry name" value="SCA7"/>
    <property type="match status" value="1"/>
</dbReference>
<accession>A0A0H2SBI9</accession>
<dbReference type="Gene3D" id="6.10.140.1270">
    <property type="match status" value="1"/>
</dbReference>
<dbReference type="OrthoDB" id="21678at2759"/>
<proteinExistence type="predicted"/>
<dbReference type="GO" id="GO:0000124">
    <property type="term" value="C:SAGA complex"/>
    <property type="evidence" value="ECO:0007669"/>
    <property type="project" value="InterPro"/>
</dbReference>
<feature type="region of interest" description="Disordered" evidence="1">
    <location>
        <begin position="120"/>
        <end position="157"/>
    </location>
</feature>
<dbReference type="InParanoid" id="A0A0H2SBI9"/>
<dbReference type="GO" id="GO:0031048">
    <property type="term" value="P:regulatory ncRNA-mediated heterochromatin formation"/>
    <property type="evidence" value="ECO:0007669"/>
    <property type="project" value="TreeGrafter"/>
</dbReference>
<dbReference type="InterPro" id="IPR037804">
    <property type="entry name" value="SGF73"/>
</dbReference>
<dbReference type="InterPro" id="IPR013243">
    <property type="entry name" value="SCA7_dom"/>
</dbReference>
<reference evidence="3 4" key="1">
    <citation type="submission" date="2015-04" db="EMBL/GenBank/DDBJ databases">
        <title>Complete genome sequence of Schizopora paradoxa KUC8140, a cosmopolitan wood degrader in East Asia.</title>
        <authorList>
            <consortium name="DOE Joint Genome Institute"/>
            <person name="Min B."/>
            <person name="Park H."/>
            <person name="Jang Y."/>
            <person name="Kim J.-J."/>
            <person name="Kim K.H."/>
            <person name="Pangilinan J."/>
            <person name="Lipzen A."/>
            <person name="Riley R."/>
            <person name="Grigoriev I.V."/>
            <person name="Spatafora J.W."/>
            <person name="Choi I.-G."/>
        </authorList>
    </citation>
    <scope>NUCLEOTIDE SEQUENCE [LARGE SCALE GENOMIC DNA]</scope>
    <source>
        <strain evidence="3 4">KUC8140</strain>
    </source>
</reference>
<feature type="compositionally biased region" description="Low complexity" evidence="1">
    <location>
        <begin position="248"/>
        <end position="260"/>
    </location>
</feature>
<protein>
    <submittedName>
        <fullName evidence="3">SCA7-domain-containing protein</fullName>
    </submittedName>
</protein>
<name>A0A0H2SBI9_9AGAM</name>
<evidence type="ECO:0000313" key="3">
    <source>
        <dbReference type="EMBL" id="KLO19088.1"/>
    </source>
</evidence>
<evidence type="ECO:0000256" key="1">
    <source>
        <dbReference type="SAM" id="MobiDB-lite"/>
    </source>
</evidence>
<feature type="compositionally biased region" description="Basic and acidic residues" evidence="1">
    <location>
        <begin position="228"/>
        <end position="247"/>
    </location>
</feature>
<feature type="region of interest" description="Disordered" evidence="1">
    <location>
        <begin position="212"/>
        <end position="289"/>
    </location>
</feature>
<gene>
    <name evidence="3" type="ORF">SCHPADRAFT_899190</name>
</gene>
<dbReference type="AlphaFoldDB" id="A0A0H2SBI9"/>
<dbReference type="PANTHER" id="PTHR47805">
    <property type="entry name" value="SAGA-ASSOCIATED FACTOR 73"/>
    <property type="match status" value="1"/>
</dbReference>
<organism evidence="3 4">
    <name type="scientific">Schizopora paradoxa</name>
    <dbReference type="NCBI Taxonomy" id="27342"/>
    <lineage>
        <taxon>Eukaryota</taxon>
        <taxon>Fungi</taxon>
        <taxon>Dikarya</taxon>
        <taxon>Basidiomycota</taxon>
        <taxon>Agaricomycotina</taxon>
        <taxon>Agaricomycetes</taxon>
        <taxon>Hymenochaetales</taxon>
        <taxon>Schizoporaceae</taxon>
        <taxon>Schizopora</taxon>
    </lineage>
</organism>
<evidence type="ECO:0000259" key="2">
    <source>
        <dbReference type="PROSITE" id="PS51505"/>
    </source>
</evidence>
<keyword evidence="4" id="KW-1185">Reference proteome</keyword>
<feature type="domain" description="SCA7" evidence="2">
    <location>
        <begin position="158"/>
        <end position="224"/>
    </location>
</feature>
<evidence type="ECO:0000313" key="4">
    <source>
        <dbReference type="Proteomes" id="UP000053477"/>
    </source>
</evidence>
<feature type="compositionally biased region" description="Basic and acidic residues" evidence="1">
    <location>
        <begin position="120"/>
        <end position="130"/>
    </location>
</feature>
<dbReference type="Proteomes" id="UP000053477">
    <property type="component" value="Unassembled WGS sequence"/>
</dbReference>
<sequence>MVLKLKPAKSPPPVSSFSWDTLPISPAPSHAATQQLKPPPSPPTVWIDAKHMRIFGDDPLHLRGSEFGVVKCKECDKPVLRGAFTEHAGAFLQYCFCISSNIEERIDKCKEIKNNAKKGSKLDVKKRSAEEEGGAEDASAAGASGAKKKAKPATKITKGRIKGPIDFDRQCGVINDKGQQCSRALTCKSHSMGAKRAVQGRSKPYDELLTALQIERNPDYKEKPKRQTKQEKQEKKEKEKAEKKRIATEQAAALAAARQAAGGGTVKKGKKSSGSGGAGATGSVTIQPVDEDIEEENMDEIDSEAELDSLVKAVRTAQTFSLIGAPLAVPRDAGSWFVARRETLRNCAEQLAGALISRPARIPAPS</sequence>
<dbReference type="EMBL" id="KQ085889">
    <property type="protein sequence ID" value="KLO19088.1"/>
    <property type="molecule type" value="Genomic_DNA"/>
</dbReference>
<dbReference type="STRING" id="27342.A0A0H2SBI9"/>
<dbReference type="GO" id="GO:1904802">
    <property type="term" value="P:RITS complex assembly"/>
    <property type="evidence" value="ECO:0007669"/>
    <property type="project" value="TreeGrafter"/>
</dbReference>
<dbReference type="Pfam" id="PF08313">
    <property type="entry name" value="SCA7"/>
    <property type="match status" value="1"/>
</dbReference>
<feature type="compositionally biased region" description="Low complexity" evidence="1">
    <location>
        <begin position="136"/>
        <end position="145"/>
    </location>
</feature>